<accession>A0A0M0K1K4</accession>
<dbReference type="GO" id="GO:0009228">
    <property type="term" value="P:thiamine biosynthetic process"/>
    <property type="evidence" value="ECO:0007669"/>
    <property type="project" value="InterPro"/>
</dbReference>
<gene>
    <name evidence="8" type="ORF">Ctob_006421</name>
</gene>
<name>A0A0M0K1K4_9EUKA</name>
<evidence type="ECO:0000256" key="4">
    <source>
        <dbReference type="ARBA" id="ARBA00022840"/>
    </source>
</evidence>
<feature type="chain" id="PRO_5012407310" evidence="5">
    <location>
        <begin position="16"/>
        <end position="551"/>
    </location>
</feature>
<reference evidence="9" key="1">
    <citation type="journal article" date="2015" name="PLoS Genet.">
        <title>Genome Sequence and Transcriptome Analyses of Chrysochromulina tobin: Metabolic Tools for Enhanced Algal Fitness in the Prominent Order Prymnesiales (Haptophyceae).</title>
        <authorList>
            <person name="Hovde B.T."/>
            <person name="Deodato C.R."/>
            <person name="Hunsperger H.M."/>
            <person name="Ryken S.A."/>
            <person name="Yost W."/>
            <person name="Jha R.K."/>
            <person name="Patterson J."/>
            <person name="Monnat R.J. Jr."/>
            <person name="Barlow S.B."/>
            <person name="Starkenburg S.R."/>
            <person name="Cattolico R.A."/>
        </authorList>
    </citation>
    <scope>NUCLEOTIDE SEQUENCE</scope>
    <source>
        <strain evidence="9">CCMP291</strain>
    </source>
</reference>
<dbReference type="Gene3D" id="1.20.910.10">
    <property type="entry name" value="Heme oxygenase-like"/>
    <property type="match status" value="1"/>
</dbReference>
<keyword evidence="5" id="KW-0732">Signal</keyword>
<dbReference type="Proteomes" id="UP000037460">
    <property type="component" value="Unassembled WGS sequence"/>
</dbReference>
<evidence type="ECO:0000256" key="3">
    <source>
        <dbReference type="ARBA" id="ARBA00022777"/>
    </source>
</evidence>
<keyword evidence="3 8" id="KW-0418">Kinase</keyword>
<feature type="domain" description="Thiaminase-2/PQQC" evidence="6">
    <location>
        <begin position="352"/>
        <end position="538"/>
    </location>
</feature>
<keyword evidence="2" id="KW-0547">Nucleotide-binding</keyword>
<evidence type="ECO:0000256" key="1">
    <source>
        <dbReference type="ARBA" id="ARBA00022679"/>
    </source>
</evidence>
<dbReference type="CDD" id="cd19368">
    <property type="entry name" value="TenA_C_AtTH2-like"/>
    <property type="match status" value="1"/>
</dbReference>
<dbReference type="Pfam" id="PF08543">
    <property type="entry name" value="Phos_pyr_kin"/>
    <property type="match status" value="1"/>
</dbReference>
<evidence type="ECO:0000313" key="9">
    <source>
        <dbReference type="Proteomes" id="UP000037460"/>
    </source>
</evidence>
<feature type="signal peptide" evidence="5">
    <location>
        <begin position="1"/>
        <end position="15"/>
    </location>
</feature>
<dbReference type="GO" id="GO:0005829">
    <property type="term" value="C:cytosol"/>
    <property type="evidence" value="ECO:0007669"/>
    <property type="project" value="TreeGrafter"/>
</dbReference>
<dbReference type="InterPro" id="IPR004305">
    <property type="entry name" value="Thiaminase-2/PQQC"/>
</dbReference>
<dbReference type="InterPro" id="IPR004399">
    <property type="entry name" value="HMP/HMP-P_kinase_dom"/>
</dbReference>
<keyword evidence="4" id="KW-0067">ATP-binding</keyword>
<protein>
    <submittedName>
        <fullName evidence="8">Phosphomethylpyrimidine kinase</fullName>
    </submittedName>
</protein>
<dbReference type="Gene3D" id="3.40.1190.20">
    <property type="match status" value="1"/>
</dbReference>
<dbReference type="GO" id="GO:0008902">
    <property type="term" value="F:hydroxymethylpyrimidine kinase activity"/>
    <property type="evidence" value="ECO:0007669"/>
    <property type="project" value="TreeGrafter"/>
</dbReference>
<organism evidence="8 9">
    <name type="scientific">Chrysochromulina tobinii</name>
    <dbReference type="NCBI Taxonomy" id="1460289"/>
    <lineage>
        <taxon>Eukaryota</taxon>
        <taxon>Haptista</taxon>
        <taxon>Haptophyta</taxon>
        <taxon>Prymnesiophyceae</taxon>
        <taxon>Prymnesiales</taxon>
        <taxon>Chrysochromulinaceae</taxon>
        <taxon>Chrysochromulina</taxon>
    </lineage>
</organism>
<evidence type="ECO:0000259" key="6">
    <source>
        <dbReference type="Pfam" id="PF03070"/>
    </source>
</evidence>
<dbReference type="SUPFAM" id="SSF53613">
    <property type="entry name" value="Ribokinase-like"/>
    <property type="match status" value="1"/>
</dbReference>
<evidence type="ECO:0000256" key="5">
    <source>
        <dbReference type="SAM" id="SignalP"/>
    </source>
</evidence>
<dbReference type="Pfam" id="PF03070">
    <property type="entry name" value="TENA_THI-4"/>
    <property type="match status" value="1"/>
</dbReference>
<sequence length="551" mass="57247">MRVVWLLVALAATAAEAPGAYSPPVVLTVAGSDSGGGAGIQAALKTFEANGVFGTTAIVALTAQNTVGVQGVEAATPSFVRAQIDSVLGDIGAHAIQTGMLPTAEVITTVAKALDDHKAAVRVIDPVFVAASGDMLVSPEAIAALRNVLLPTATVLTPNMPEAGKLLDRPAPTTVAEMREAASALVALGATSVLLKGGRLAEGDMVDVYADAQPNVGHSALGGARIVELRYARVETSNTHGAGCTLAAAVAAALAKQVHAGRPIDTLSAVQEAREYLSTVFEASARLRVGKGARGPLNHARSGWAALSSAVPGSRDGPTAISEAGDSSSLAMALWTDARVVELREACLRTGFIRGLASGALPKLNFAGYVAQDKFFLEAFARAYTLALTKLPAADVAGVREFASLVRGVVDELRLHAGYATRWDVDMSAVVPVAATQGYVDFLNEVASSSDVVACAAAMVPCMRLYAFLGQSLAPDKTPGPYVDWIDTYSDAGFESLATTLERLLDRYSARLEGGYAARFGEIRSLYVRAMELELAFFEAWSPASAPKSEL</sequence>
<dbReference type="NCBIfam" id="TIGR00097">
    <property type="entry name" value="HMP-P_kinase"/>
    <property type="match status" value="1"/>
</dbReference>
<dbReference type="EMBL" id="JWZX01001704">
    <property type="protein sequence ID" value="KOO32694.1"/>
    <property type="molecule type" value="Genomic_DNA"/>
</dbReference>
<evidence type="ECO:0000256" key="2">
    <source>
        <dbReference type="ARBA" id="ARBA00022741"/>
    </source>
</evidence>
<dbReference type="AlphaFoldDB" id="A0A0M0K1K4"/>
<comment type="caution">
    <text evidence="8">The sequence shown here is derived from an EMBL/GenBank/DDBJ whole genome shotgun (WGS) entry which is preliminary data.</text>
</comment>
<keyword evidence="1" id="KW-0808">Transferase</keyword>
<dbReference type="PANTHER" id="PTHR20858:SF17">
    <property type="entry name" value="HYDROXYMETHYLPYRIMIDINE_PHOSPHOMETHYLPYRIMIDINE KINASE THI20-RELATED"/>
    <property type="match status" value="1"/>
</dbReference>
<dbReference type="SUPFAM" id="SSF48613">
    <property type="entry name" value="Heme oxygenase-like"/>
    <property type="match status" value="1"/>
</dbReference>
<dbReference type="CDD" id="cd01169">
    <property type="entry name" value="HMPP_kinase"/>
    <property type="match status" value="1"/>
</dbReference>
<dbReference type="PANTHER" id="PTHR20858">
    <property type="entry name" value="PHOSPHOMETHYLPYRIMIDINE KINASE"/>
    <property type="match status" value="1"/>
</dbReference>
<dbReference type="InterPro" id="IPR013749">
    <property type="entry name" value="PM/HMP-P_kinase-1"/>
</dbReference>
<dbReference type="InterPro" id="IPR016084">
    <property type="entry name" value="Haem_Oase-like_multi-hlx"/>
</dbReference>
<keyword evidence="9" id="KW-1185">Reference proteome</keyword>
<dbReference type="GO" id="GO:0005524">
    <property type="term" value="F:ATP binding"/>
    <property type="evidence" value="ECO:0007669"/>
    <property type="project" value="UniProtKB-KW"/>
</dbReference>
<dbReference type="InterPro" id="IPR029056">
    <property type="entry name" value="Ribokinase-like"/>
</dbReference>
<evidence type="ECO:0000259" key="7">
    <source>
        <dbReference type="Pfam" id="PF08543"/>
    </source>
</evidence>
<dbReference type="GO" id="GO:0008972">
    <property type="term" value="F:phosphomethylpyrimidine kinase activity"/>
    <property type="evidence" value="ECO:0007669"/>
    <property type="project" value="InterPro"/>
</dbReference>
<dbReference type="OrthoDB" id="10028886at2759"/>
<dbReference type="FunFam" id="3.40.1190.20:FF:000003">
    <property type="entry name" value="Phosphomethylpyrimidine kinase ThiD"/>
    <property type="match status" value="1"/>
</dbReference>
<evidence type="ECO:0000313" key="8">
    <source>
        <dbReference type="EMBL" id="KOO32694.1"/>
    </source>
</evidence>
<proteinExistence type="predicted"/>
<feature type="domain" description="Pyridoxamine kinase/Phosphomethylpyrimidine kinase" evidence="7">
    <location>
        <begin position="33"/>
        <end position="293"/>
    </location>
</feature>